<dbReference type="PANTHER" id="PTHR45790:SF3">
    <property type="entry name" value="S-ADENOSYL-L-METHIONINE-DEPENDENT UROPORPHYRINOGEN III METHYLTRANSFERASE, CHLOROPLASTIC"/>
    <property type="match status" value="1"/>
</dbReference>
<evidence type="ECO:0000256" key="4">
    <source>
        <dbReference type="ARBA" id="ARBA00022679"/>
    </source>
</evidence>
<evidence type="ECO:0000256" key="8">
    <source>
        <dbReference type="RuleBase" id="RU003960"/>
    </source>
</evidence>
<dbReference type="InterPro" id="IPR000878">
    <property type="entry name" value="4pyrrol_Mease"/>
</dbReference>
<dbReference type="PANTHER" id="PTHR45790">
    <property type="entry name" value="SIROHEME SYNTHASE-RELATED"/>
    <property type="match status" value="1"/>
</dbReference>
<evidence type="ECO:0000256" key="6">
    <source>
        <dbReference type="ARBA" id="ARBA00023244"/>
    </source>
</evidence>
<dbReference type="PROSITE" id="PS00839">
    <property type="entry name" value="SUMT_1"/>
    <property type="match status" value="1"/>
</dbReference>
<dbReference type="Proteomes" id="UP000198310">
    <property type="component" value="Unassembled WGS sequence"/>
</dbReference>
<dbReference type="InterPro" id="IPR003043">
    <property type="entry name" value="Uropor_MeTrfase_CS"/>
</dbReference>
<dbReference type="InterPro" id="IPR014776">
    <property type="entry name" value="4pyrrole_Mease_sub2"/>
</dbReference>
<dbReference type="Pfam" id="PF00590">
    <property type="entry name" value="TP_methylase"/>
    <property type="match status" value="1"/>
</dbReference>
<dbReference type="RefSeq" id="WP_089333552.1">
    <property type="nucleotide sequence ID" value="NZ_FZNS01000008.1"/>
</dbReference>
<dbReference type="NCBIfam" id="NF004790">
    <property type="entry name" value="PRK06136.1"/>
    <property type="match status" value="1"/>
</dbReference>
<dbReference type="AlphaFoldDB" id="A0A238ZJ82"/>
<dbReference type="InterPro" id="IPR006366">
    <property type="entry name" value="CobA/CysG_C"/>
</dbReference>
<dbReference type="InterPro" id="IPR014777">
    <property type="entry name" value="4pyrrole_Mease_sub1"/>
</dbReference>
<dbReference type="FunFam" id="3.40.1010.10:FF:000001">
    <property type="entry name" value="Siroheme synthase"/>
    <property type="match status" value="1"/>
</dbReference>
<dbReference type="InterPro" id="IPR050161">
    <property type="entry name" value="Siro_Cobalamin_biosynth"/>
</dbReference>
<evidence type="ECO:0000256" key="7">
    <source>
        <dbReference type="ARBA" id="ARBA00025705"/>
    </source>
</evidence>
<evidence type="ECO:0000256" key="2">
    <source>
        <dbReference type="ARBA" id="ARBA00012162"/>
    </source>
</evidence>
<dbReference type="GO" id="GO:0032259">
    <property type="term" value="P:methylation"/>
    <property type="evidence" value="ECO:0007669"/>
    <property type="project" value="UniProtKB-KW"/>
</dbReference>
<evidence type="ECO:0000259" key="9">
    <source>
        <dbReference type="Pfam" id="PF00590"/>
    </source>
</evidence>
<dbReference type="Gene3D" id="3.40.1010.10">
    <property type="entry name" value="Cobalt-precorrin-4 Transmethylase, Domain 1"/>
    <property type="match status" value="1"/>
</dbReference>
<dbReference type="InterPro" id="IPR035996">
    <property type="entry name" value="4pyrrol_Methylase_sf"/>
</dbReference>
<dbReference type="GO" id="GO:0004851">
    <property type="term" value="F:uroporphyrin-III C-methyltransferase activity"/>
    <property type="evidence" value="ECO:0007669"/>
    <property type="project" value="UniProtKB-EC"/>
</dbReference>
<reference evidence="11" key="1">
    <citation type="submission" date="2017-06" db="EMBL/GenBank/DDBJ databases">
        <authorList>
            <person name="Varghese N."/>
            <person name="Submissions S."/>
        </authorList>
    </citation>
    <scope>NUCLEOTIDE SEQUENCE [LARGE SCALE GENOMIC DNA]</scope>
    <source>
        <strain evidence="11">DSM 28041</strain>
    </source>
</reference>
<dbReference type="NCBIfam" id="TIGR01469">
    <property type="entry name" value="cobA_cysG_Cterm"/>
    <property type="match status" value="1"/>
</dbReference>
<evidence type="ECO:0000256" key="1">
    <source>
        <dbReference type="ARBA" id="ARBA00005879"/>
    </source>
</evidence>
<proteinExistence type="inferred from homology"/>
<protein>
    <recommendedName>
        <fullName evidence="2">uroporphyrinogen-III C-methyltransferase</fullName>
        <ecNumber evidence="2">2.1.1.107</ecNumber>
    </recommendedName>
</protein>
<keyword evidence="11" id="KW-1185">Reference proteome</keyword>
<evidence type="ECO:0000313" key="10">
    <source>
        <dbReference type="EMBL" id="SNR83199.1"/>
    </source>
</evidence>
<dbReference type="Gene3D" id="3.30.950.10">
    <property type="entry name" value="Methyltransferase, Cobalt-precorrin-4 Transmethylase, Domain 2"/>
    <property type="match status" value="1"/>
</dbReference>
<feature type="domain" description="Tetrapyrrole methylase" evidence="9">
    <location>
        <begin position="9"/>
        <end position="216"/>
    </location>
</feature>
<dbReference type="CDD" id="cd11642">
    <property type="entry name" value="SUMT"/>
    <property type="match status" value="1"/>
</dbReference>
<keyword evidence="4 8" id="KW-0808">Transferase</keyword>
<comment type="pathway">
    <text evidence="7">Porphyrin-containing compound metabolism; siroheme biosynthesis; precorrin-2 from uroporphyrinogen III: step 1/1.</text>
</comment>
<evidence type="ECO:0000256" key="3">
    <source>
        <dbReference type="ARBA" id="ARBA00022603"/>
    </source>
</evidence>
<dbReference type="EMBL" id="FZNS01000008">
    <property type="protein sequence ID" value="SNR83199.1"/>
    <property type="molecule type" value="Genomic_DNA"/>
</dbReference>
<accession>A0A238ZJ82</accession>
<evidence type="ECO:0000313" key="11">
    <source>
        <dbReference type="Proteomes" id="UP000198310"/>
    </source>
</evidence>
<gene>
    <name evidence="10" type="ORF">SAMN06269173_10878</name>
</gene>
<keyword evidence="6" id="KW-0627">Porphyrin biosynthesis</keyword>
<keyword evidence="5" id="KW-0949">S-adenosyl-L-methionine</keyword>
<name>A0A238ZJ82_9BACT</name>
<dbReference type="SUPFAM" id="SSF53790">
    <property type="entry name" value="Tetrapyrrole methylase"/>
    <property type="match status" value="1"/>
</dbReference>
<evidence type="ECO:0000256" key="5">
    <source>
        <dbReference type="ARBA" id="ARBA00022691"/>
    </source>
</evidence>
<dbReference type="EC" id="2.1.1.107" evidence="2"/>
<organism evidence="10 11">
    <name type="scientific">Hymenobacter mucosus</name>
    <dbReference type="NCBI Taxonomy" id="1411120"/>
    <lineage>
        <taxon>Bacteria</taxon>
        <taxon>Pseudomonadati</taxon>
        <taxon>Bacteroidota</taxon>
        <taxon>Cytophagia</taxon>
        <taxon>Cytophagales</taxon>
        <taxon>Hymenobacteraceae</taxon>
        <taxon>Hymenobacter</taxon>
    </lineage>
</organism>
<dbReference type="PROSITE" id="PS00840">
    <property type="entry name" value="SUMT_2"/>
    <property type="match status" value="1"/>
</dbReference>
<dbReference type="GO" id="GO:0019354">
    <property type="term" value="P:siroheme biosynthetic process"/>
    <property type="evidence" value="ECO:0007669"/>
    <property type="project" value="InterPro"/>
</dbReference>
<comment type="similarity">
    <text evidence="1 8">Belongs to the precorrin methyltransferase family.</text>
</comment>
<keyword evidence="3 8" id="KW-0489">Methyltransferase</keyword>
<sequence>MMPAPTPELYVVGAGPGDPELLTIKAYKVLQTAAVILYDNLANQELLALAPTACECIYVGKKPYGEYTPQETIHELIREKALAHGRVVRLKGGDPFIFGRGFEEVLFARSHGIAAHYIPGISSMQALGFEDIPLTHRVISEGVWLLTGTKKDGSLSADLRLAMHSNSTVVLYMGLMKAEEIARTYRDMGKGDTPAAVVQHLSLPHRKLAVGPVAQLPELVATHGITYPALIVIGEVVALGHPVVKE</sequence>